<dbReference type="InterPro" id="IPR028349">
    <property type="entry name" value="PafC-like"/>
</dbReference>
<dbReference type="InterPro" id="IPR013196">
    <property type="entry name" value="HTH_11"/>
</dbReference>
<dbReference type="Proteomes" id="UP000190037">
    <property type="component" value="Unassembled WGS sequence"/>
</dbReference>
<keyword evidence="1" id="KW-0805">Transcription regulation</keyword>
<dbReference type="OrthoDB" id="3171994at2"/>
<dbReference type="InterPro" id="IPR036388">
    <property type="entry name" value="WH-like_DNA-bd_sf"/>
</dbReference>
<reference evidence="4 5" key="1">
    <citation type="submission" date="2017-03" db="EMBL/GenBank/DDBJ databases">
        <title>Draft genome sequence of Streptomyces scabrisporus NF3, endophyte isolated from Amphipterygium adstringens.</title>
        <authorList>
            <person name="Vazquez M."/>
            <person name="Ceapa C.D."/>
            <person name="Rodriguez Luna D."/>
            <person name="Sanchez Esquivel S."/>
        </authorList>
    </citation>
    <scope>NUCLEOTIDE SEQUENCE [LARGE SCALE GENOMIC DNA]</scope>
    <source>
        <strain evidence="4 5">NF3</strain>
    </source>
</reference>
<proteinExistence type="predicted"/>
<dbReference type="STRING" id="159449.B4N89_02170"/>
<dbReference type="PANTHER" id="PTHR34580">
    <property type="match status" value="1"/>
</dbReference>
<evidence type="ECO:0000313" key="4">
    <source>
        <dbReference type="EMBL" id="OPC79907.1"/>
    </source>
</evidence>
<dbReference type="InterPro" id="IPR036390">
    <property type="entry name" value="WH_DNA-bd_sf"/>
</dbReference>
<comment type="caution">
    <text evidence="4">The sequence shown here is derived from an EMBL/GenBank/DDBJ whole genome shotgun (WGS) entry which is preliminary data.</text>
</comment>
<keyword evidence="5" id="KW-1185">Reference proteome</keyword>
<dbReference type="InterPro" id="IPR051534">
    <property type="entry name" value="CBASS_pafABC_assoc_protein"/>
</dbReference>
<keyword evidence="2" id="KW-0804">Transcription</keyword>
<sequence length="325" mass="35972">MRASRLLTILLTLQNRGLVTATELAEQLEVSVRTVYRDVEALAAAGVPVLAERGPAGGYRLLEGFRTRINGLTNDEADALSLAGLPGPAAELGLGAVVASAQLKVRAGLPAELRERIERARPRFHLDAPGWYREADRSPELSRIAGAVWTDRRIRVHYRRWAGEVTREVEPYGLVLKAGQWYLVARIAGAGERRDRTYRVVRIEELHVLDEVFERDPDFDLAAYWEDWSREFAEQLRPIDTEVLLTEDARRLVRPMFGAHVADVVEASAGEPRPDGRVRARLPIETVEVGVAELLRLGPGVEVLGPPELRAAIAATARATAARYG</sequence>
<dbReference type="PROSITE" id="PS51000">
    <property type="entry name" value="HTH_DEOR_2"/>
    <property type="match status" value="1"/>
</dbReference>
<dbReference type="PROSITE" id="PS52050">
    <property type="entry name" value="WYL"/>
    <property type="match status" value="1"/>
</dbReference>
<dbReference type="Pfam" id="PF13280">
    <property type="entry name" value="WYL"/>
    <property type="match status" value="1"/>
</dbReference>
<name>A0A1T3NSN9_9ACTN</name>
<dbReference type="GO" id="GO:0003700">
    <property type="term" value="F:DNA-binding transcription factor activity"/>
    <property type="evidence" value="ECO:0007669"/>
    <property type="project" value="InterPro"/>
</dbReference>
<evidence type="ECO:0000259" key="3">
    <source>
        <dbReference type="PROSITE" id="PS51000"/>
    </source>
</evidence>
<evidence type="ECO:0000256" key="2">
    <source>
        <dbReference type="ARBA" id="ARBA00023163"/>
    </source>
</evidence>
<dbReference type="SUPFAM" id="SSF46785">
    <property type="entry name" value="Winged helix' DNA-binding domain"/>
    <property type="match status" value="1"/>
</dbReference>
<protein>
    <submittedName>
        <fullName evidence="4">Transcriptional regulator</fullName>
    </submittedName>
</protein>
<accession>A0A1T3NSN9</accession>
<dbReference type="Pfam" id="PF08279">
    <property type="entry name" value="HTH_11"/>
    <property type="match status" value="1"/>
</dbReference>
<dbReference type="AlphaFoldDB" id="A0A1T3NSN9"/>
<feature type="domain" description="HTH deoR-type" evidence="3">
    <location>
        <begin position="2"/>
        <end position="57"/>
    </location>
</feature>
<dbReference type="InterPro" id="IPR001034">
    <property type="entry name" value="DeoR_HTH"/>
</dbReference>
<evidence type="ECO:0000313" key="5">
    <source>
        <dbReference type="Proteomes" id="UP000190037"/>
    </source>
</evidence>
<dbReference type="InterPro" id="IPR057727">
    <property type="entry name" value="WCX_dom"/>
</dbReference>
<dbReference type="PANTHER" id="PTHR34580:SF1">
    <property type="entry name" value="PROTEIN PAFC"/>
    <property type="match status" value="1"/>
</dbReference>
<dbReference type="Gene3D" id="1.10.10.10">
    <property type="entry name" value="Winged helix-like DNA-binding domain superfamily/Winged helix DNA-binding domain"/>
    <property type="match status" value="1"/>
</dbReference>
<dbReference type="Pfam" id="PF25583">
    <property type="entry name" value="WCX"/>
    <property type="match status" value="1"/>
</dbReference>
<organism evidence="4 5">
    <name type="scientific">Embleya scabrispora</name>
    <dbReference type="NCBI Taxonomy" id="159449"/>
    <lineage>
        <taxon>Bacteria</taxon>
        <taxon>Bacillati</taxon>
        <taxon>Actinomycetota</taxon>
        <taxon>Actinomycetes</taxon>
        <taxon>Kitasatosporales</taxon>
        <taxon>Streptomycetaceae</taxon>
        <taxon>Embleya</taxon>
    </lineage>
</organism>
<evidence type="ECO:0000256" key="1">
    <source>
        <dbReference type="ARBA" id="ARBA00023015"/>
    </source>
</evidence>
<gene>
    <name evidence="4" type="ORF">B4N89_02170</name>
</gene>
<dbReference type="PIRSF" id="PIRSF016838">
    <property type="entry name" value="PafC"/>
    <property type="match status" value="1"/>
</dbReference>
<dbReference type="RefSeq" id="WP_078974174.1">
    <property type="nucleotide sequence ID" value="NZ_MWQN01000001.1"/>
</dbReference>
<dbReference type="EMBL" id="MWQN01000001">
    <property type="protein sequence ID" value="OPC79907.1"/>
    <property type="molecule type" value="Genomic_DNA"/>
</dbReference>
<dbReference type="InterPro" id="IPR026881">
    <property type="entry name" value="WYL_dom"/>
</dbReference>